<proteinExistence type="inferred from homology"/>
<comment type="similarity">
    <text evidence="1">Belongs to the STIG1 family.</text>
</comment>
<evidence type="ECO:0008006" key="6">
    <source>
        <dbReference type="Google" id="ProtNLM"/>
    </source>
</evidence>
<accession>A0ABD2ZMK7</accession>
<comment type="caution">
    <text evidence="4">The sequence shown here is derived from an EMBL/GenBank/DDBJ whole genome shotgun (WGS) entry which is preliminary data.</text>
</comment>
<dbReference type="AlphaFoldDB" id="A0ABD2ZMK7"/>
<evidence type="ECO:0000256" key="2">
    <source>
        <dbReference type="ARBA" id="ARBA00022729"/>
    </source>
</evidence>
<feature type="signal peptide" evidence="3">
    <location>
        <begin position="1"/>
        <end position="27"/>
    </location>
</feature>
<dbReference type="Pfam" id="PF04885">
    <property type="entry name" value="Stig1"/>
    <property type="match status" value="1"/>
</dbReference>
<keyword evidence="5" id="KW-1185">Reference proteome</keyword>
<dbReference type="Proteomes" id="UP001630127">
    <property type="component" value="Unassembled WGS sequence"/>
</dbReference>
<name>A0ABD2ZMK7_9GENT</name>
<protein>
    <recommendedName>
        <fullName evidence="6">Stigma-specific STIG1-like protein 1</fullName>
    </recommendedName>
</protein>
<evidence type="ECO:0000256" key="3">
    <source>
        <dbReference type="SAM" id="SignalP"/>
    </source>
</evidence>
<keyword evidence="2 3" id="KW-0732">Signal</keyword>
<evidence type="ECO:0000313" key="5">
    <source>
        <dbReference type="Proteomes" id="UP001630127"/>
    </source>
</evidence>
<dbReference type="InterPro" id="IPR006969">
    <property type="entry name" value="Stig-like"/>
</dbReference>
<dbReference type="PANTHER" id="PTHR33227:SF21">
    <property type="entry name" value="F12F1.21 PROTEIN"/>
    <property type="match status" value="1"/>
</dbReference>
<dbReference type="PANTHER" id="PTHR33227">
    <property type="entry name" value="STIGMA-SPECIFIC STIG1-LIKE PROTEIN 3"/>
    <property type="match status" value="1"/>
</dbReference>
<organism evidence="4 5">
    <name type="scientific">Cinchona calisaya</name>
    <dbReference type="NCBI Taxonomy" id="153742"/>
    <lineage>
        <taxon>Eukaryota</taxon>
        <taxon>Viridiplantae</taxon>
        <taxon>Streptophyta</taxon>
        <taxon>Embryophyta</taxon>
        <taxon>Tracheophyta</taxon>
        <taxon>Spermatophyta</taxon>
        <taxon>Magnoliopsida</taxon>
        <taxon>eudicotyledons</taxon>
        <taxon>Gunneridae</taxon>
        <taxon>Pentapetalae</taxon>
        <taxon>asterids</taxon>
        <taxon>lamiids</taxon>
        <taxon>Gentianales</taxon>
        <taxon>Rubiaceae</taxon>
        <taxon>Cinchonoideae</taxon>
        <taxon>Cinchoneae</taxon>
        <taxon>Cinchona</taxon>
    </lineage>
</organism>
<feature type="chain" id="PRO_5044789263" description="Stigma-specific STIG1-like protein 1" evidence="3">
    <location>
        <begin position="28"/>
        <end position="155"/>
    </location>
</feature>
<evidence type="ECO:0000313" key="4">
    <source>
        <dbReference type="EMBL" id="KAL3519435.1"/>
    </source>
</evidence>
<gene>
    <name evidence="4" type="ORF">ACH5RR_017584</name>
</gene>
<dbReference type="EMBL" id="JBJUIK010000008">
    <property type="protein sequence ID" value="KAL3519435.1"/>
    <property type="molecule type" value="Genomic_DNA"/>
</dbReference>
<evidence type="ECO:0000256" key="1">
    <source>
        <dbReference type="ARBA" id="ARBA00006010"/>
    </source>
</evidence>
<reference evidence="4 5" key="1">
    <citation type="submission" date="2024-11" db="EMBL/GenBank/DDBJ databases">
        <title>A near-complete genome assembly of Cinchona calisaya.</title>
        <authorList>
            <person name="Lian D.C."/>
            <person name="Zhao X.W."/>
            <person name="Wei L."/>
        </authorList>
    </citation>
    <scope>NUCLEOTIDE SEQUENCE [LARGE SCALE GENOMIC DNA]</scope>
    <source>
        <tissue evidence="4">Nenye</tissue>
    </source>
</reference>
<sequence length="155" mass="17278">MEAPRLFILLLIILSSITIINIGALDADDMIDEEEDSNNFDDFSIPDYEGSNKSSRRISGRFLAQKQLPANYTCDSYPRVCHLKGSAGPDCCYKKCVNVETDSLNCFMCGNKCKFGEKCCKGKCKNVFKDKKHCGGCNIKCKSGDRCEFGMCNYA</sequence>